<sequence length="251" mass="26817">MNIKIIQRQCGGTEFLSQPHCLHLGAQNAAGVDELCFTLPEAWAGCTVALYLRRSDGTLLAPVSLDTQHCVTVDRRLTGSTGGQWMLAAIDASGYAVYTRPGSYDTYAIPPIDGGAEELPPSQYEQFVARVLESSSTASTAAQRAAASAASTASNAAQVQTAAQRTSADSAAASRCAARAEAAAARAEELVPKITQKIERMVLMMAMLWAQEIMSAETVEEAKALYERCPRLLKEKVKAILVKSGFEEITQ</sequence>
<dbReference type="AlphaFoldDB" id="A0A2A6Z755"/>
<comment type="caution">
    <text evidence="1">The sequence shown here is derived from an EMBL/GenBank/DDBJ whole genome shotgun (WGS) entry which is preliminary data.</text>
</comment>
<dbReference type="Proteomes" id="UP000220752">
    <property type="component" value="Unassembled WGS sequence"/>
</dbReference>
<reference evidence="1 2" key="1">
    <citation type="journal article" date="2017" name="Front. Microbiol.">
        <title>New Insights into the Diversity of the Genus Faecalibacterium.</title>
        <authorList>
            <person name="Benevides L."/>
            <person name="Burman S."/>
            <person name="Martin R."/>
            <person name="Robert V."/>
            <person name="Thomas M."/>
            <person name="Miquel S."/>
            <person name="Chain F."/>
            <person name="Sokol H."/>
            <person name="Bermudez-Humaran L.G."/>
            <person name="Morrison M."/>
            <person name="Langella P."/>
            <person name="Azevedo V.A."/>
            <person name="Chatel J.M."/>
            <person name="Soares S."/>
        </authorList>
    </citation>
    <scope>NUCLEOTIDE SEQUENCE [LARGE SCALE GENOMIC DNA]</scope>
    <source>
        <strain evidence="2">CNCM I-4540</strain>
    </source>
</reference>
<proteinExistence type="predicted"/>
<organism evidence="1 2">
    <name type="scientific">Faecalibacterium langellae</name>
    <dbReference type="NCBI Taxonomy" id="3435293"/>
    <lineage>
        <taxon>Bacteria</taxon>
        <taxon>Bacillati</taxon>
        <taxon>Bacillota</taxon>
        <taxon>Clostridia</taxon>
        <taxon>Eubacteriales</taxon>
        <taxon>Oscillospiraceae</taxon>
        <taxon>Faecalibacterium</taxon>
    </lineage>
</organism>
<name>A0A2A6Z755_9FIRM</name>
<accession>A0A2A6Z755</accession>
<keyword evidence="2" id="KW-1185">Reference proteome</keyword>
<protein>
    <submittedName>
        <fullName evidence="1">Uncharacterized protein</fullName>
    </submittedName>
</protein>
<gene>
    <name evidence="1" type="ORF">CGS46_11640</name>
</gene>
<evidence type="ECO:0000313" key="1">
    <source>
        <dbReference type="EMBL" id="PDX57188.1"/>
    </source>
</evidence>
<dbReference type="EMBL" id="NMTQ01000037">
    <property type="protein sequence ID" value="PDX57188.1"/>
    <property type="molecule type" value="Genomic_DNA"/>
</dbReference>
<evidence type="ECO:0000313" key="2">
    <source>
        <dbReference type="Proteomes" id="UP000220752"/>
    </source>
</evidence>